<dbReference type="OMA" id="YDRIVME"/>
<name>A0A8T2S4B3_CERRI</name>
<dbReference type="AlphaFoldDB" id="A0A8T2S4B3"/>
<dbReference type="Proteomes" id="UP000825935">
    <property type="component" value="Chromosome 23"/>
</dbReference>
<sequence length="202" mass="21948">MGKGEKGSYKQKQKIRKLACLGITVFLIIVIIILIVLYFTLYRPKDPKLQVPTMQLLSLYPAGYPSSVTSVNLTLVLQVSMYNPNRANFHVQDGSTACLYYYGAQVGFAGLPTGTIPSESFVTLSIPLTVQGTAPLQGPQLYGDVSSGILHVTTAVTVYGKVTTLNIFTHHASVVSKCSIDVSLNSRGIESYTCQRSFSLET</sequence>
<keyword evidence="1" id="KW-1133">Transmembrane helix</keyword>
<proteinExistence type="predicted"/>
<dbReference type="Pfam" id="PF03168">
    <property type="entry name" value="LEA_2"/>
    <property type="match status" value="1"/>
</dbReference>
<evidence type="ECO:0000313" key="3">
    <source>
        <dbReference type="EMBL" id="KAH7302498.1"/>
    </source>
</evidence>
<keyword evidence="4" id="KW-1185">Reference proteome</keyword>
<dbReference type="OrthoDB" id="1929523at2759"/>
<dbReference type="PANTHER" id="PTHR31852">
    <property type="entry name" value="LATE EMBRYOGENESIS ABUNDANT (LEA) HYDROXYPROLINE-RICH GLYCOPROTEIN FAMILY"/>
    <property type="match status" value="1"/>
</dbReference>
<feature type="domain" description="Late embryogenesis abundant protein LEA-2 subgroup" evidence="2">
    <location>
        <begin position="79"/>
        <end position="171"/>
    </location>
</feature>
<feature type="transmembrane region" description="Helical" evidence="1">
    <location>
        <begin position="62"/>
        <end position="82"/>
    </location>
</feature>
<accession>A0A8T2S4B3</accession>
<evidence type="ECO:0000259" key="2">
    <source>
        <dbReference type="Pfam" id="PF03168"/>
    </source>
</evidence>
<reference evidence="3 4" key="1">
    <citation type="submission" date="2021-08" db="EMBL/GenBank/DDBJ databases">
        <title>WGS assembly of Ceratopteris richardii.</title>
        <authorList>
            <person name="Marchant D.B."/>
            <person name="Chen G."/>
            <person name="Jenkins J."/>
            <person name="Shu S."/>
            <person name="Leebens-Mack J."/>
            <person name="Grimwood J."/>
            <person name="Schmutz J."/>
            <person name="Soltis P."/>
            <person name="Soltis D."/>
            <person name="Chen Z.-H."/>
        </authorList>
    </citation>
    <scope>NUCLEOTIDE SEQUENCE [LARGE SCALE GENOMIC DNA]</scope>
    <source>
        <strain evidence="3">Whitten #5841</strain>
        <tissue evidence="3">Leaf</tissue>
    </source>
</reference>
<keyword evidence="1" id="KW-0472">Membrane</keyword>
<dbReference type="InterPro" id="IPR055301">
    <property type="entry name" value="Lea14-like_2"/>
</dbReference>
<feature type="transmembrane region" description="Helical" evidence="1">
    <location>
        <begin position="21"/>
        <end position="42"/>
    </location>
</feature>
<protein>
    <recommendedName>
        <fullName evidence="2">Late embryogenesis abundant protein LEA-2 subgroup domain-containing protein</fullName>
    </recommendedName>
</protein>
<evidence type="ECO:0000256" key="1">
    <source>
        <dbReference type="SAM" id="Phobius"/>
    </source>
</evidence>
<organism evidence="3 4">
    <name type="scientific">Ceratopteris richardii</name>
    <name type="common">Triangle waterfern</name>
    <dbReference type="NCBI Taxonomy" id="49495"/>
    <lineage>
        <taxon>Eukaryota</taxon>
        <taxon>Viridiplantae</taxon>
        <taxon>Streptophyta</taxon>
        <taxon>Embryophyta</taxon>
        <taxon>Tracheophyta</taxon>
        <taxon>Polypodiopsida</taxon>
        <taxon>Polypodiidae</taxon>
        <taxon>Polypodiales</taxon>
        <taxon>Pteridineae</taxon>
        <taxon>Pteridaceae</taxon>
        <taxon>Parkerioideae</taxon>
        <taxon>Ceratopteris</taxon>
    </lineage>
</organism>
<dbReference type="SUPFAM" id="SSF117070">
    <property type="entry name" value="LEA14-like"/>
    <property type="match status" value="1"/>
</dbReference>
<gene>
    <name evidence="3" type="ORF">KP509_23G075500</name>
</gene>
<dbReference type="EMBL" id="CM035428">
    <property type="protein sequence ID" value="KAH7302498.1"/>
    <property type="molecule type" value="Genomic_DNA"/>
</dbReference>
<evidence type="ECO:0000313" key="4">
    <source>
        <dbReference type="Proteomes" id="UP000825935"/>
    </source>
</evidence>
<comment type="caution">
    <text evidence="3">The sequence shown here is derived from an EMBL/GenBank/DDBJ whole genome shotgun (WGS) entry which is preliminary data.</text>
</comment>
<keyword evidence="1" id="KW-0812">Transmembrane</keyword>
<dbReference type="InterPro" id="IPR004864">
    <property type="entry name" value="LEA_2"/>
</dbReference>